<organism evidence="13 14">
    <name type="scientific">Enterovirga aerilata</name>
    <dbReference type="NCBI Taxonomy" id="2730920"/>
    <lineage>
        <taxon>Bacteria</taxon>
        <taxon>Pseudomonadati</taxon>
        <taxon>Pseudomonadota</taxon>
        <taxon>Alphaproteobacteria</taxon>
        <taxon>Hyphomicrobiales</taxon>
        <taxon>Methylobacteriaceae</taxon>
        <taxon>Enterovirga</taxon>
    </lineage>
</organism>
<dbReference type="InterPro" id="IPR009075">
    <property type="entry name" value="AcylCo_DH/oxidase_C"/>
</dbReference>
<dbReference type="AlphaFoldDB" id="A0A849I6E1"/>
<dbReference type="PIRSF" id="PIRSF016578">
    <property type="entry name" value="HsaA"/>
    <property type="match status" value="1"/>
</dbReference>
<dbReference type="Pfam" id="PF00441">
    <property type="entry name" value="Acyl-CoA_dh_1"/>
    <property type="match status" value="1"/>
</dbReference>
<keyword evidence="9" id="KW-0560">Oxidoreductase</keyword>
<comment type="cofactor">
    <cofactor evidence="1 9">
        <name>FAD</name>
        <dbReference type="ChEBI" id="CHEBI:57692"/>
    </cofactor>
</comment>
<dbReference type="Gene3D" id="1.20.140.10">
    <property type="entry name" value="Butyryl-CoA Dehydrogenase, subunit A, domain 3"/>
    <property type="match status" value="1"/>
</dbReference>
<dbReference type="GO" id="GO:0003995">
    <property type="term" value="F:acyl-CoA dehydrogenase activity"/>
    <property type="evidence" value="ECO:0007669"/>
    <property type="project" value="InterPro"/>
</dbReference>
<dbReference type="FunFam" id="1.20.140.10:FF:000004">
    <property type="entry name" value="Acyl-CoA dehydrogenase FadE25"/>
    <property type="match status" value="1"/>
</dbReference>
<gene>
    <name evidence="13" type="ORF">HJG44_04230</name>
</gene>
<dbReference type="Pfam" id="PF02770">
    <property type="entry name" value="Acyl-CoA_dh_M"/>
    <property type="match status" value="1"/>
</dbReference>
<dbReference type="InterPro" id="IPR036250">
    <property type="entry name" value="AcylCo_DH-like_C"/>
</dbReference>
<dbReference type="InterPro" id="IPR006089">
    <property type="entry name" value="Acyl-CoA_DH_CS"/>
</dbReference>
<dbReference type="SUPFAM" id="SSF47203">
    <property type="entry name" value="Acyl-CoA dehydrogenase C-terminal domain-like"/>
    <property type="match status" value="1"/>
</dbReference>
<feature type="domain" description="Acyl-CoA oxidase/dehydrogenase middle" evidence="11">
    <location>
        <begin position="125"/>
        <end position="218"/>
    </location>
</feature>
<dbReference type="Pfam" id="PF02771">
    <property type="entry name" value="Acyl-CoA_dh_N"/>
    <property type="match status" value="1"/>
</dbReference>
<feature type="domain" description="Acyl-CoA dehydrogenase/oxidase C-terminal" evidence="10">
    <location>
        <begin position="235"/>
        <end position="379"/>
    </location>
</feature>
<dbReference type="InterPro" id="IPR037069">
    <property type="entry name" value="AcylCoA_DH/ox_N_sf"/>
</dbReference>
<comment type="caution">
    <text evidence="13">The sequence shown here is derived from an EMBL/GenBank/DDBJ whole genome shotgun (WGS) entry which is preliminary data.</text>
</comment>
<evidence type="ECO:0000256" key="2">
    <source>
        <dbReference type="ARBA" id="ARBA00009347"/>
    </source>
</evidence>
<dbReference type="PROSITE" id="PS00072">
    <property type="entry name" value="ACYL_COA_DH_1"/>
    <property type="match status" value="1"/>
</dbReference>
<accession>A0A849I6E1</accession>
<dbReference type="InterPro" id="IPR009100">
    <property type="entry name" value="AcylCoA_DH/oxidase_NM_dom_sf"/>
</dbReference>
<evidence type="ECO:0000256" key="7">
    <source>
        <dbReference type="ARBA" id="ARBA00068311"/>
    </source>
</evidence>
<comment type="similarity">
    <text evidence="2 9">Belongs to the acyl-CoA dehydrogenase family.</text>
</comment>
<evidence type="ECO:0000256" key="4">
    <source>
        <dbReference type="ARBA" id="ARBA00022827"/>
    </source>
</evidence>
<dbReference type="SUPFAM" id="SSF56645">
    <property type="entry name" value="Acyl-CoA dehydrogenase NM domain-like"/>
    <property type="match status" value="1"/>
</dbReference>
<dbReference type="InterPro" id="IPR013786">
    <property type="entry name" value="AcylCoA_DH/ox_N"/>
</dbReference>
<comment type="catalytic activity">
    <reaction evidence="5">
        <text>3-sulfinopropanoyl-CoA + H2O = propanoyl-CoA + sulfite + H(+)</text>
        <dbReference type="Rhea" id="RHEA:41624"/>
        <dbReference type="ChEBI" id="CHEBI:15377"/>
        <dbReference type="ChEBI" id="CHEBI:15378"/>
        <dbReference type="ChEBI" id="CHEBI:17359"/>
        <dbReference type="ChEBI" id="CHEBI:57392"/>
        <dbReference type="ChEBI" id="CHEBI:78349"/>
        <dbReference type="EC" id="3.13.1.4"/>
    </reaction>
    <physiologicalReaction direction="left-to-right" evidence="5">
        <dbReference type="Rhea" id="RHEA:41625"/>
    </physiologicalReaction>
</comment>
<dbReference type="Gene3D" id="1.10.540.10">
    <property type="entry name" value="Acyl-CoA dehydrogenase/oxidase, N-terminal domain"/>
    <property type="match status" value="1"/>
</dbReference>
<evidence type="ECO:0000256" key="5">
    <source>
        <dbReference type="ARBA" id="ARBA00052938"/>
    </source>
</evidence>
<evidence type="ECO:0000259" key="11">
    <source>
        <dbReference type="Pfam" id="PF02770"/>
    </source>
</evidence>
<proteinExistence type="inferred from homology"/>
<evidence type="ECO:0000256" key="3">
    <source>
        <dbReference type="ARBA" id="ARBA00022630"/>
    </source>
</evidence>
<sequence>MATIWTPRLDEASRNWRDVAADLTTRHFAPRAPEIDREQRYPAENVELLYDSGIATMFLPSAYGGGGASLMAFCAAMEQMAGGCASTSGIAATLQLGATPVLLGGSPEQKAKFLGAVARDRKAISFALSERNAGSDPAAMETVATREGTGWRIRGEKCWIGNGGICDLYVVFAQTAPGTGRRGIAAFIVDSDADGVDDEAREDKMGMRGTVNASVVLDTWVPADRLLSPPGSALRLALATLNIGRITVAAQSIGLAIAAYEAACRRAVERTTFGSPLIDHQGVGFKLADLATRISAGRMLAFEAAYAYDEGEDVTAIGAQAKLFCSEVAHEAADVGVQVFGGQGFVKPNLVERIYRDQKATEIYEGTSEIQRLVLARAIKSEFKSLEERLCAAE</sequence>
<dbReference type="InterPro" id="IPR046373">
    <property type="entry name" value="Acyl-CoA_Oxase/DH_mid-dom_sf"/>
</dbReference>
<dbReference type="Gene3D" id="2.40.110.10">
    <property type="entry name" value="Butyryl-CoA Dehydrogenase, subunit A, domain 2"/>
    <property type="match status" value="1"/>
</dbReference>
<dbReference type="GO" id="GO:0050660">
    <property type="term" value="F:flavin adenine dinucleotide binding"/>
    <property type="evidence" value="ECO:0007669"/>
    <property type="project" value="InterPro"/>
</dbReference>
<name>A0A849I6E1_9HYPH</name>
<evidence type="ECO:0000259" key="10">
    <source>
        <dbReference type="Pfam" id="PF00441"/>
    </source>
</evidence>
<evidence type="ECO:0000256" key="8">
    <source>
        <dbReference type="ARBA" id="ARBA00075603"/>
    </source>
</evidence>
<keyword evidence="3 9" id="KW-0285">Flavoprotein</keyword>
<evidence type="ECO:0000256" key="1">
    <source>
        <dbReference type="ARBA" id="ARBA00001974"/>
    </source>
</evidence>
<dbReference type="Proteomes" id="UP000564885">
    <property type="component" value="Unassembled WGS sequence"/>
</dbReference>
<evidence type="ECO:0000256" key="9">
    <source>
        <dbReference type="RuleBase" id="RU362125"/>
    </source>
</evidence>
<keyword evidence="4 9" id="KW-0274">FAD</keyword>
<dbReference type="EMBL" id="JABEPP010000001">
    <property type="protein sequence ID" value="NNM71607.1"/>
    <property type="molecule type" value="Genomic_DNA"/>
</dbReference>
<protein>
    <recommendedName>
        <fullName evidence="7">3-sulfinopropanoyl-CoA desulfinase</fullName>
        <ecNumber evidence="6">3.13.1.4</ecNumber>
    </recommendedName>
    <alternativeName>
        <fullName evidence="8">3-sulfinopropionyl coenzyme A desulfinase</fullName>
    </alternativeName>
</protein>
<evidence type="ECO:0000259" key="12">
    <source>
        <dbReference type="Pfam" id="PF02771"/>
    </source>
</evidence>
<dbReference type="EC" id="3.13.1.4" evidence="6"/>
<feature type="domain" description="Acyl-CoA dehydrogenase/oxidase N-terminal" evidence="12">
    <location>
        <begin position="11"/>
        <end position="119"/>
    </location>
</feature>
<evidence type="ECO:0000313" key="13">
    <source>
        <dbReference type="EMBL" id="NNM71607.1"/>
    </source>
</evidence>
<evidence type="ECO:0000256" key="6">
    <source>
        <dbReference type="ARBA" id="ARBA00066461"/>
    </source>
</evidence>
<reference evidence="13 14" key="1">
    <citation type="submission" date="2020-04" db="EMBL/GenBank/DDBJ databases">
        <title>Enterovirga sp. isolate from soil.</title>
        <authorList>
            <person name="Chea S."/>
            <person name="Kim D.-U."/>
        </authorList>
    </citation>
    <scope>NUCLEOTIDE SEQUENCE [LARGE SCALE GENOMIC DNA]</scope>
    <source>
        <strain evidence="13 14">DB1703</strain>
    </source>
</reference>
<dbReference type="PANTHER" id="PTHR43884:SF12">
    <property type="entry name" value="ISOVALERYL-COA DEHYDROGENASE, MITOCHONDRIAL-RELATED"/>
    <property type="match status" value="1"/>
</dbReference>
<dbReference type="InterPro" id="IPR006091">
    <property type="entry name" value="Acyl-CoA_Oxase/DH_mid-dom"/>
</dbReference>
<evidence type="ECO:0000313" key="14">
    <source>
        <dbReference type="Proteomes" id="UP000564885"/>
    </source>
</evidence>
<dbReference type="PANTHER" id="PTHR43884">
    <property type="entry name" value="ACYL-COA DEHYDROGENASE"/>
    <property type="match status" value="1"/>
</dbReference>
<keyword evidence="14" id="KW-1185">Reference proteome</keyword>